<dbReference type="InterPro" id="IPR050351">
    <property type="entry name" value="BphY/WalK/GraS-like"/>
</dbReference>
<sequence length="474" mass="54936">MAESTLSTLNAEEKPRSESIFQNLGSIIYDRVKDKKEKYRHYNLERVQEEAFATFFDLAQEYTSIDVLYLISVAVPKEFLGLESALHILDFKTSRLEKVCDSVQGLIPPEKRVQSGLNILEHPYETHNCMIFPIRGNEALTQLIPFLSKSPILGLFEICPKEGMDTKRRFFLEKFTNRIGFNLHQKMLIQQNINHLKFINQLVSDIEHNVISPNMYYRLFLIRLKKSLVTYGQAQERLGNLLGSVKDLDEGLSRELSEICQCIQRNNQSLEEDWKALSKHYEHTSLFLETLLRRDHFEKGTYVLRRQVCNFRAEIIEPLLERYIPIFEKKKIMIDNLLESVPDEEVTLFVDKGLISQVFDNLFSNAVKYVQQVEDELGNKIKLLSYNRQILKDFFGKGINGFRFNFFTTGKPLSMEESRKIFEEGYRAASAGKERGTGHGLSFVKNVVEIHGGRVGCEPQKFGNLFYFILPLKG</sequence>
<comment type="catalytic activity">
    <reaction evidence="1">
        <text>ATP + protein L-histidine = ADP + protein N-phospho-L-histidine.</text>
        <dbReference type="EC" id="2.7.13.3"/>
    </reaction>
</comment>
<dbReference type="PROSITE" id="PS50109">
    <property type="entry name" value="HIS_KIN"/>
    <property type="match status" value="1"/>
</dbReference>
<evidence type="ECO:0000313" key="10">
    <source>
        <dbReference type="Proteomes" id="UP001144372"/>
    </source>
</evidence>
<evidence type="ECO:0000256" key="3">
    <source>
        <dbReference type="ARBA" id="ARBA00022679"/>
    </source>
</evidence>
<accession>A0A9W6FV56</accession>
<keyword evidence="7" id="KW-0902">Two-component regulatory system</keyword>
<dbReference type="PRINTS" id="PR00344">
    <property type="entry name" value="BCTRLSENSOR"/>
</dbReference>
<dbReference type="SUPFAM" id="SSF55874">
    <property type="entry name" value="ATPase domain of HSP90 chaperone/DNA topoisomerase II/histidine kinase"/>
    <property type="match status" value="1"/>
</dbReference>
<evidence type="ECO:0000256" key="2">
    <source>
        <dbReference type="ARBA" id="ARBA00012438"/>
    </source>
</evidence>
<dbReference type="AlphaFoldDB" id="A0A9W6FV56"/>
<evidence type="ECO:0000256" key="6">
    <source>
        <dbReference type="ARBA" id="ARBA00022840"/>
    </source>
</evidence>
<evidence type="ECO:0000259" key="8">
    <source>
        <dbReference type="PROSITE" id="PS50109"/>
    </source>
</evidence>
<protein>
    <recommendedName>
        <fullName evidence="2">histidine kinase</fullName>
        <ecNumber evidence="2">2.7.13.3</ecNumber>
    </recommendedName>
</protein>
<dbReference type="EMBL" id="BSDR01000001">
    <property type="protein sequence ID" value="GLI35452.1"/>
    <property type="molecule type" value="Genomic_DNA"/>
</dbReference>
<dbReference type="SMART" id="SM00387">
    <property type="entry name" value="HATPase_c"/>
    <property type="match status" value="1"/>
</dbReference>
<dbReference type="InterPro" id="IPR036890">
    <property type="entry name" value="HATPase_C_sf"/>
</dbReference>
<dbReference type="GO" id="GO:0005524">
    <property type="term" value="F:ATP binding"/>
    <property type="evidence" value="ECO:0007669"/>
    <property type="project" value="UniProtKB-KW"/>
</dbReference>
<dbReference type="GO" id="GO:0007234">
    <property type="term" value="P:osmosensory signaling via phosphorelay pathway"/>
    <property type="evidence" value="ECO:0007669"/>
    <property type="project" value="TreeGrafter"/>
</dbReference>
<dbReference type="Gene3D" id="3.30.565.10">
    <property type="entry name" value="Histidine kinase-like ATPase, C-terminal domain"/>
    <property type="match status" value="1"/>
</dbReference>
<dbReference type="GO" id="GO:0000156">
    <property type="term" value="F:phosphorelay response regulator activity"/>
    <property type="evidence" value="ECO:0007669"/>
    <property type="project" value="TreeGrafter"/>
</dbReference>
<gene>
    <name evidence="9" type="ORF">DAMNIGENAA_28850</name>
</gene>
<keyword evidence="5 9" id="KW-0418">Kinase</keyword>
<name>A0A9W6FV56_9BACT</name>
<dbReference type="InterPro" id="IPR003594">
    <property type="entry name" value="HATPase_dom"/>
</dbReference>
<dbReference type="InterPro" id="IPR005467">
    <property type="entry name" value="His_kinase_dom"/>
</dbReference>
<reference evidence="9" key="1">
    <citation type="submission" date="2022-12" db="EMBL/GenBank/DDBJ databases">
        <title>Reference genome sequencing for broad-spectrum identification of bacterial and archaeal isolates by mass spectrometry.</title>
        <authorList>
            <person name="Sekiguchi Y."/>
            <person name="Tourlousse D.M."/>
        </authorList>
    </citation>
    <scope>NUCLEOTIDE SEQUENCE</scope>
    <source>
        <strain evidence="9">ASRB1</strain>
    </source>
</reference>
<dbReference type="InterPro" id="IPR004358">
    <property type="entry name" value="Sig_transdc_His_kin-like_C"/>
</dbReference>
<dbReference type="GO" id="GO:0030295">
    <property type="term" value="F:protein kinase activator activity"/>
    <property type="evidence" value="ECO:0007669"/>
    <property type="project" value="TreeGrafter"/>
</dbReference>
<comment type="caution">
    <text evidence="9">The sequence shown here is derived from an EMBL/GenBank/DDBJ whole genome shotgun (WGS) entry which is preliminary data.</text>
</comment>
<organism evidence="9 10">
    <name type="scientific">Desulforhabdus amnigena</name>
    <dbReference type="NCBI Taxonomy" id="40218"/>
    <lineage>
        <taxon>Bacteria</taxon>
        <taxon>Pseudomonadati</taxon>
        <taxon>Thermodesulfobacteriota</taxon>
        <taxon>Syntrophobacteria</taxon>
        <taxon>Syntrophobacterales</taxon>
        <taxon>Syntrophobacteraceae</taxon>
        <taxon>Desulforhabdus</taxon>
    </lineage>
</organism>
<dbReference type="RefSeq" id="WP_281795281.1">
    <property type="nucleotide sequence ID" value="NZ_BSDR01000001.1"/>
</dbReference>
<dbReference type="EC" id="2.7.13.3" evidence="2"/>
<dbReference type="GO" id="GO:0004673">
    <property type="term" value="F:protein histidine kinase activity"/>
    <property type="evidence" value="ECO:0007669"/>
    <property type="project" value="UniProtKB-EC"/>
</dbReference>
<keyword evidence="4" id="KW-0547">Nucleotide-binding</keyword>
<keyword evidence="6" id="KW-0067">ATP-binding</keyword>
<keyword evidence="3" id="KW-0808">Transferase</keyword>
<evidence type="ECO:0000256" key="5">
    <source>
        <dbReference type="ARBA" id="ARBA00022777"/>
    </source>
</evidence>
<dbReference type="PANTHER" id="PTHR42878">
    <property type="entry name" value="TWO-COMPONENT HISTIDINE KINASE"/>
    <property type="match status" value="1"/>
</dbReference>
<keyword evidence="10" id="KW-1185">Reference proteome</keyword>
<proteinExistence type="predicted"/>
<evidence type="ECO:0000256" key="4">
    <source>
        <dbReference type="ARBA" id="ARBA00022741"/>
    </source>
</evidence>
<evidence type="ECO:0000256" key="1">
    <source>
        <dbReference type="ARBA" id="ARBA00000085"/>
    </source>
</evidence>
<dbReference type="Proteomes" id="UP001144372">
    <property type="component" value="Unassembled WGS sequence"/>
</dbReference>
<dbReference type="PANTHER" id="PTHR42878:SF7">
    <property type="entry name" value="SENSOR HISTIDINE KINASE GLRK"/>
    <property type="match status" value="1"/>
</dbReference>
<dbReference type="CDD" id="cd00075">
    <property type="entry name" value="HATPase"/>
    <property type="match status" value="1"/>
</dbReference>
<dbReference type="Pfam" id="PF02518">
    <property type="entry name" value="HATPase_c"/>
    <property type="match status" value="1"/>
</dbReference>
<feature type="domain" description="Histidine kinase" evidence="8">
    <location>
        <begin position="314"/>
        <end position="474"/>
    </location>
</feature>
<evidence type="ECO:0000313" key="9">
    <source>
        <dbReference type="EMBL" id="GLI35452.1"/>
    </source>
</evidence>
<evidence type="ECO:0000256" key="7">
    <source>
        <dbReference type="ARBA" id="ARBA00023012"/>
    </source>
</evidence>